<proteinExistence type="predicted"/>
<dbReference type="RefSeq" id="WP_241441396.1">
    <property type="nucleotide sequence ID" value="NZ_BSUJ01000001.1"/>
</dbReference>
<evidence type="ECO:0008006" key="3">
    <source>
        <dbReference type="Google" id="ProtNLM"/>
    </source>
</evidence>
<gene>
    <name evidence="1" type="ORF">GCM10025862_31040</name>
</gene>
<keyword evidence="2" id="KW-1185">Reference proteome</keyword>
<protein>
    <recommendedName>
        <fullName evidence="3">Glycosyltransferase subfamily 4-like N-terminal domain-containing protein</fullName>
    </recommendedName>
</protein>
<evidence type="ECO:0000313" key="2">
    <source>
        <dbReference type="Proteomes" id="UP001157109"/>
    </source>
</evidence>
<evidence type="ECO:0000313" key="1">
    <source>
        <dbReference type="EMBL" id="GMA21083.1"/>
    </source>
</evidence>
<dbReference type="SUPFAM" id="SSF53756">
    <property type="entry name" value="UDP-Glycosyltransferase/glycogen phosphorylase"/>
    <property type="match status" value="1"/>
</dbReference>
<reference evidence="2" key="1">
    <citation type="journal article" date="2019" name="Int. J. Syst. Evol. Microbiol.">
        <title>The Global Catalogue of Microorganisms (GCM) 10K type strain sequencing project: providing services to taxonomists for standard genome sequencing and annotation.</title>
        <authorList>
            <consortium name="The Broad Institute Genomics Platform"/>
            <consortium name="The Broad Institute Genome Sequencing Center for Infectious Disease"/>
            <person name="Wu L."/>
            <person name="Ma J."/>
        </authorList>
    </citation>
    <scope>NUCLEOTIDE SEQUENCE [LARGE SCALE GENOMIC DNA]</scope>
    <source>
        <strain evidence="2">NBRC 105830</strain>
    </source>
</reference>
<dbReference type="EMBL" id="BSUJ01000001">
    <property type="protein sequence ID" value="GMA21083.1"/>
    <property type="molecule type" value="Genomic_DNA"/>
</dbReference>
<comment type="caution">
    <text evidence="1">The sequence shown here is derived from an EMBL/GenBank/DDBJ whole genome shotgun (WGS) entry which is preliminary data.</text>
</comment>
<dbReference type="Proteomes" id="UP001157109">
    <property type="component" value="Unassembled WGS sequence"/>
</dbReference>
<sequence length="348" mass="36819">MTPALLVAGPAEHGVTRFGLELAATPPLDQLALLRVADGVGDDLRSMVRSGPGGEEPALVHVQVTDRLFGDDAGTTAARLVDLARHVPLSVTLHDLPQESDGPTGFAARSDAYAAIVGATRGVVVSSDHERALLDEVLARRVDDQPEVVVIPLPITQTDATGRRPAPHPAPRPAPTDRDLVLLGFVYPGKGHEEAIDALEALPPDVGVVNLGRASDGHEDLVAQLTTRAAGLGRRFEVTGYLPDDELVGRLRAAAVPVAAHRHLSASGSINSWLAAGRRPLVPRGRYTEELESRCPGSLLLYDDLALAARRALEDPESTWLDPAVQLGPSLAEVAAAYAEVLARWARP</sequence>
<accession>A0ABQ6HTR7</accession>
<dbReference type="Gene3D" id="3.40.50.2000">
    <property type="entry name" value="Glycogen Phosphorylase B"/>
    <property type="match status" value="2"/>
</dbReference>
<name>A0ABQ6HTR7_9MICO</name>
<organism evidence="1 2">
    <name type="scientific">Arsenicicoccus piscis</name>
    <dbReference type="NCBI Taxonomy" id="673954"/>
    <lineage>
        <taxon>Bacteria</taxon>
        <taxon>Bacillati</taxon>
        <taxon>Actinomycetota</taxon>
        <taxon>Actinomycetes</taxon>
        <taxon>Micrococcales</taxon>
        <taxon>Intrasporangiaceae</taxon>
        <taxon>Arsenicicoccus</taxon>
    </lineage>
</organism>